<dbReference type="InterPro" id="IPR011108">
    <property type="entry name" value="RMMBL"/>
</dbReference>
<comment type="caution">
    <text evidence="4">The sequence shown here is derived from an EMBL/GenBank/DDBJ whole genome shotgun (WGS) entry which is preliminary data.</text>
</comment>
<accession>A0A9D1NKA9</accession>
<dbReference type="PANTHER" id="PTHR11203:SF37">
    <property type="entry name" value="INTEGRATOR COMPLEX SUBUNIT 11"/>
    <property type="match status" value="1"/>
</dbReference>
<dbReference type="PROSITE" id="PS51257">
    <property type="entry name" value="PROKAR_LIPOPROTEIN"/>
    <property type="match status" value="1"/>
</dbReference>
<gene>
    <name evidence="4" type="ORF">IAC75_06400</name>
</gene>
<evidence type="ECO:0000313" key="5">
    <source>
        <dbReference type="Proteomes" id="UP000886812"/>
    </source>
</evidence>
<keyword evidence="1" id="KW-0378">Hydrolase</keyword>
<dbReference type="AlphaFoldDB" id="A0A9D1NKA9"/>
<dbReference type="GO" id="GO:0016787">
    <property type="term" value="F:hydrolase activity"/>
    <property type="evidence" value="ECO:0007669"/>
    <property type="project" value="UniProtKB-KW"/>
</dbReference>
<dbReference type="Gene3D" id="3.40.50.10890">
    <property type="match status" value="1"/>
</dbReference>
<dbReference type="InterPro" id="IPR001279">
    <property type="entry name" value="Metallo-B-lactamas"/>
</dbReference>
<reference evidence="4" key="2">
    <citation type="journal article" date="2021" name="PeerJ">
        <title>Extensive microbial diversity within the chicken gut microbiome revealed by metagenomics and culture.</title>
        <authorList>
            <person name="Gilroy R."/>
            <person name="Ravi A."/>
            <person name="Getino M."/>
            <person name="Pursley I."/>
            <person name="Horton D.L."/>
            <person name="Alikhan N.F."/>
            <person name="Baker D."/>
            <person name="Gharbi K."/>
            <person name="Hall N."/>
            <person name="Watson M."/>
            <person name="Adriaenssens E.M."/>
            <person name="Foster-Nyarko E."/>
            <person name="Jarju S."/>
            <person name="Secka A."/>
            <person name="Antonio M."/>
            <person name="Oren A."/>
            <person name="Chaudhuri R.R."/>
            <person name="La Ragione R."/>
            <person name="Hildebrand F."/>
            <person name="Pallen M.J."/>
        </authorList>
    </citation>
    <scope>NUCLEOTIDE SEQUENCE</scope>
    <source>
        <strain evidence="4">10669</strain>
    </source>
</reference>
<feature type="domain" description="Metallo-beta-lactamase" evidence="2">
    <location>
        <begin position="13"/>
        <end position="238"/>
    </location>
</feature>
<dbReference type="Pfam" id="PF10996">
    <property type="entry name" value="Beta-Casp"/>
    <property type="match status" value="1"/>
</dbReference>
<dbReference type="SMART" id="SM00849">
    <property type="entry name" value="Lactamase_B"/>
    <property type="match status" value="1"/>
</dbReference>
<dbReference type="GO" id="GO:0004521">
    <property type="term" value="F:RNA endonuclease activity"/>
    <property type="evidence" value="ECO:0007669"/>
    <property type="project" value="TreeGrafter"/>
</dbReference>
<reference evidence="4" key="1">
    <citation type="submission" date="2020-10" db="EMBL/GenBank/DDBJ databases">
        <authorList>
            <person name="Gilroy R."/>
        </authorList>
    </citation>
    <scope>NUCLEOTIDE SEQUENCE</scope>
    <source>
        <strain evidence="4">10669</strain>
    </source>
</reference>
<evidence type="ECO:0000256" key="1">
    <source>
        <dbReference type="ARBA" id="ARBA00022801"/>
    </source>
</evidence>
<dbReference type="PANTHER" id="PTHR11203">
    <property type="entry name" value="CLEAVAGE AND POLYADENYLATION SPECIFICITY FACTOR FAMILY MEMBER"/>
    <property type="match status" value="1"/>
</dbReference>
<sequence>MRIIPYGAAGGVTGSCFLVDLKKSKILVDCGIFQGFSANLPANRVPAGISVEKLDAIVLTHAHLDHCGRLPLFVKAGYAKKIYATQATIEVAKLILLDSGHLQESDAARENRRRARALRKPVDPLYTTEDVKRVFPLFSPVEYETEFEAAPGIKAKFVEAGHLLGSSSIEISANDAGVRKKILFSGDLGPSGMPILRDAKKNEDNFDAVFIESTYGDRDHRDLQATLNEFHDLLSRAVEKRGKVLIPTFAVGRAQQLLYYLGEFFDQGKLPKIPVYLDSPMAIEASMLYRKHSELYDDEAQSYEKNRKLAVALAGVKLCRTGEESRALNDIEGPCIILAGAGMCNGGRILHHLKNNLWKPETTVLICGFQAEGSLGRMLAEGRRRVRIYGEDIGVRAKIYTLGGFSAHAGQTDLLRWLAPLVEKKAKRPRVVIVHGEQRQRETLAQKIRTRFGVRAALPHLGEAVLL</sequence>
<evidence type="ECO:0000259" key="2">
    <source>
        <dbReference type="SMART" id="SM00849"/>
    </source>
</evidence>
<feature type="domain" description="Beta-Casp" evidence="3">
    <location>
        <begin position="254"/>
        <end position="379"/>
    </location>
</feature>
<dbReference type="CDD" id="cd16295">
    <property type="entry name" value="TTHA0252-CPSF-like_MBL-fold"/>
    <property type="match status" value="1"/>
</dbReference>
<dbReference type="InterPro" id="IPR022712">
    <property type="entry name" value="Beta_Casp"/>
</dbReference>
<dbReference type="SUPFAM" id="SSF56281">
    <property type="entry name" value="Metallo-hydrolase/oxidoreductase"/>
    <property type="match status" value="1"/>
</dbReference>
<protein>
    <submittedName>
        <fullName evidence="4">MBL fold metallo-hydrolase</fullName>
    </submittedName>
</protein>
<dbReference type="InterPro" id="IPR036866">
    <property type="entry name" value="RibonucZ/Hydroxyglut_hydro"/>
</dbReference>
<dbReference type="Pfam" id="PF00753">
    <property type="entry name" value="Lactamase_B"/>
    <property type="match status" value="1"/>
</dbReference>
<dbReference type="SMART" id="SM01027">
    <property type="entry name" value="Beta-Casp"/>
    <property type="match status" value="1"/>
</dbReference>
<proteinExistence type="predicted"/>
<dbReference type="EMBL" id="DVOG01000169">
    <property type="protein sequence ID" value="HIV04757.1"/>
    <property type="molecule type" value="Genomic_DNA"/>
</dbReference>
<dbReference type="Pfam" id="PF07521">
    <property type="entry name" value="RMMBL"/>
    <property type="match status" value="1"/>
</dbReference>
<dbReference type="InterPro" id="IPR050698">
    <property type="entry name" value="MBL"/>
</dbReference>
<name>A0A9D1NKA9_9BACT</name>
<dbReference type="Gene3D" id="3.60.15.10">
    <property type="entry name" value="Ribonuclease Z/Hydroxyacylglutathione hydrolase-like"/>
    <property type="match status" value="1"/>
</dbReference>
<evidence type="ECO:0000259" key="3">
    <source>
        <dbReference type="SMART" id="SM01027"/>
    </source>
</evidence>
<organism evidence="4 5">
    <name type="scientific">Candidatus Spyradosoma merdigallinarum</name>
    <dbReference type="NCBI Taxonomy" id="2840950"/>
    <lineage>
        <taxon>Bacteria</taxon>
        <taxon>Pseudomonadati</taxon>
        <taxon>Verrucomicrobiota</taxon>
        <taxon>Opitutia</taxon>
        <taxon>Opitutia incertae sedis</taxon>
        <taxon>Candidatus Spyradosoma</taxon>
    </lineage>
</organism>
<evidence type="ECO:0000313" key="4">
    <source>
        <dbReference type="EMBL" id="HIV04757.1"/>
    </source>
</evidence>
<dbReference type="Proteomes" id="UP000886812">
    <property type="component" value="Unassembled WGS sequence"/>
</dbReference>